<dbReference type="AlphaFoldDB" id="A0A1L7I5D9"/>
<dbReference type="OrthoDB" id="1439983at2"/>
<accession>A0A1L7I5D9</accession>
<protein>
    <submittedName>
        <fullName evidence="1">Uncharacterized protein</fullName>
    </submittedName>
</protein>
<evidence type="ECO:0000313" key="1">
    <source>
        <dbReference type="EMBL" id="APU68818.1"/>
    </source>
</evidence>
<gene>
    <name evidence="1" type="ORF">GRFL_2094</name>
</gene>
<dbReference type="SUPFAM" id="SSF109854">
    <property type="entry name" value="DinB/YfiT-like putative metalloenzymes"/>
    <property type="match status" value="1"/>
</dbReference>
<proteinExistence type="predicted"/>
<dbReference type="Gene3D" id="1.20.120.450">
    <property type="entry name" value="dinb family like domain"/>
    <property type="match status" value="1"/>
</dbReference>
<evidence type="ECO:0000313" key="2">
    <source>
        <dbReference type="Proteomes" id="UP000186230"/>
    </source>
</evidence>
<dbReference type="STRING" id="1229726.GRFL_2094"/>
<dbReference type="EMBL" id="CP016359">
    <property type="protein sequence ID" value="APU68818.1"/>
    <property type="molecule type" value="Genomic_DNA"/>
</dbReference>
<dbReference type="Pfam" id="PF12867">
    <property type="entry name" value="DinB_2"/>
    <property type="match status" value="1"/>
</dbReference>
<dbReference type="KEGG" id="gfl:GRFL_2094"/>
<dbReference type="Proteomes" id="UP000186230">
    <property type="component" value="Chromosome"/>
</dbReference>
<dbReference type="InterPro" id="IPR024775">
    <property type="entry name" value="DinB-like"/>
</dbReference>
<reference evidence="1 2" key="1">
    <citation type="submission" date="2016-07" db="EMBL/GenBank/DDBJ databases">
        <title>Multi-omics approach to identify versatile polysaccharide utilization systems of a marine flavobacterium Gramella flava.</title>
        <authorList>
            <person name="Tang K."/>
        </authorList>
    </citation>
    <scope>NUCLEOTIDE SEQUENCE [LARGE SCALE GENOMIC DNA]</scope>
    <source>
        <strain evidence="1 2">JLT2011</strain>
    </source>
</reference>
<organism evidence="1 2">
    <name type="scientific">Christiangramia flava JLT2011</name>
    <dbReference type="NCBI Taxonomy" id="1229726"/>
    <lineage>
        <taxon>Bacteria</taxon>
        <taxon>Pseudomonadati</taxon>
        <taxon>Bacteroidota</taxon>
        <taxon>Flavobacteriia</taxon>
        <taxon>Flavobacteriales</taxon>
        <taxon>Flavobacteriaceae</taxon>
        <taxon>Christiangramia</taxon>
    </lineage>
</organism>
<name>A0A1L7I5D9_9FLAO</name>
<dbReference type="InterPro" id="IPR034660">
    <property type="entry name" value="DinB/YfiT-like"/>
</dbReference>
<dbReference type="RefSeq" id="WP_083644545.1">
    <property type="nucleotide sequence ID" value="NZ_AMRU01000006.1"/>
</dbReference>
<keyword evidence="2" id="KW-1185">Reference proteome</keyword>
<sequence length="171" mass="19192">MHSENLPEAWLRGPVAGIPALLQPVAHALIQSREEIRNYTRDFPGNLLWDRPAGRASVAFHLQHICGVIDRMLTYAEGKSLTEEQFSYLKKEGVMQETISLDTLVENAENKIDEMLQILPEIPSESLTEFRGVGRKQLPSTVLGLLFHAAEHTQRHIGQMLVSISVVKEQA</sequence>